<accession>A0A8J7K140</accession>
<evidence type="ECO:0000256" key="6">
    <source>
        <dbReference type="ARBA" id="ARBA00022617"/>
    </source>
</evidence>
<evidence type="ECO:0000256" key="7">
    <source>
        <dbReference type="ARBA" id="ARBA00022723"/>
    </source>
</evidence>
<evidence type="ECO:0000256" key="10">
    <source>
        <dbReference type="ARBA" id="ARBA00023136"/>
    </source>
</evidence>
<sequence length="160" mass="17877">MKIAYSFLTRIFLLSLILFIIFTANCLPTQAAGIDLYVKRYLRVREPIALELDAQGNTKKFSPLELSDGKRYFEDSCINCHVGGSTLPNPLESLALDTLKGANPPRDNINALVSYMRQPMTYDGSEETFWCREITPNILSQQQIENLAAFVLTAAKKAPG</sequence>
<dbReference type="Gene3D" id="1.10.760.10">
    <property type="entry name" value="Cytochrome c-like domain"/>
    <property type="match status" value="1"/>
</dbReference>
<dbReference type="GO" id="GO:0005506">
    <property type="term" value="F:iron ion binding"/>
    <property type="evidence" value="ECO:0007669"/>
    <property type="project" value="InterPro"/>
</dbReference>
<keyword evidence="15" id="KW-1185">Reference proteome</keyword>
<dbReference type="NCBIfam" id="TIGR03046">
    <property type="entry name" value="PS_II_psbV2"/>
    <property type="match status" value="1"/>
</dbReference>
<comment type="cofactor">
    <cofactor evidence="1">
        <name>heme c</name>
        <dbReference type="ChEBI" id="CHEBI:61717"/>
    </cofactor>
</comment>
<comment type="subcellular location">
    <subcellularLocation>
        <location evidence="2">Membrane</location>
        <topology evidence="2">Peripheral membrane protein</topology>
    </subcellularLocation>
</comment>
<proteinExistence type="inferred from homology"/>
<keyword evidence="9 12" id="KW-0408">Iron</keyword>
<evidence type="ECO:0000313" key="15">
    <source>
        <dbReference type="Proteomes" id="UP000620559"/>
    </source>
</evidence>
<dbReference type="InterPro" id="IPR016003">
    <property type="entry name" value="PsbV_cyt_c550-like"/>
</dbReference>
<dbReference type="InterPro" id="IPR029490">
    <property type="entry name" value="Cytochrom_C550"/>
</dbReference>
<evidence type="ECO:0000256" key="5">
    <source>
        <dbReference type="ARBA" id="ARBA00022531"/>
    </source>
</evidence>
<evidence type="ECO:0000256" key="9">
    <source>
        <dbReference type="ARBA" id="ARBA00023004"/>
    </source>
</evidence>
<evidence type="ECO:0000256" key="11">
    <source>
        <dbReference type="ARBA" id="ARBA00023276"/>
    </source>
</evidence>
<keyword evidence="8" id="KW-0249">Electron transport</keyword>
<organism evidence="14 15">
    <name type="scientific">Plectonema cf. radiosum LEGE 06105</name>
    <dbReference type="NCBI Taxonomy" id="945769"/>
    <lineage>
        <taxon>Bacteria</taxon>
        <taxon>Bacillati</taxon>
        <taxon>Cyanobacteriota</taxon>
        <taxon>Cyanophyceae</taxon>
        <taxon>Oscillatoriophycideae</taxon>
        <taxon>Oscillatoriales</taxon>
        <taxon>Microcoleaceae</taxon>
        <taxon>Plectonema</taxon>
    </lineage>
</organism>
<keyword evidence="10" id="KW-0472">Membrane</keyword>
<protein>
    <submittedName>
        <fullName evidence="14">Photosystem II cytochrome PsbV2</fullName>
    </submittedName>
</protein>
<dbReference type="PROSITE" id="PS51007">
    <property type="entry name" value="CYTC"/>
    <property type="match status" value="1"/>
</dbReference>
<evidence type="ECO:0000256" key="2">
    <source>
        <dbReference type="ARBA" id="ARBA00004170"/>
    </source>
</evidence>
<evidence type="ECO:0000256" key="1">
    <source>
        <dbReference type="ARBA" id="ARBA00001926"/>
    </source>
</evidence>
<dbReference type="InterPro" id="IPR009056">
    <property type="entry name" value="Cyt_c-like_dom"/>
</dbReference>
<dbReference type="AlphaFoldDB" id="A0A8J7K140"/>
<dbReference type="InterPro" id="IPR036909">
    <property type="entry name" value="Cyt_c-like_dom_sf"/>
</dbReference>
<dbReference type="GO" id="GO:0015979">
    <property type="term" value="P:photosynthesis"/>
    <property type="evidence" value="ECO:0007669"/>
    <property type="project" value="UniProtKB-KW"/>
</dbReference>
<dbReference type="EMBL" id="JADEWL010000059">
    <property type="protein sequence ID" value="MBE9214426.1"/>
    <property type="molecule type" value="Genomic_DNA"/>
</dbReference>
<comment type="caution">
    <text evidence="14">The sequence shown here is derived from an EMBL/GenBank/DDBJ whole genome shotgun (WGS) entry which is preliminary data.</text>
</comment>
<evidence type="ECO:0000313" key="14">
    <source>
        <dbReference type="EMBL" id="MBE9214426.1"/>
    </source>
</evidence>
<dbReference type="SUPFAM" id="SSF46626">
    <property type="entry name" value="Cytochrome c"/>
    <property type="match status" value="1"/>
</dbReference>
<evidence type="ECO:0000256" key="3">
    <source>
        <dbReference type="ARBA" id="ARBA00010433"/>
    </source>
</evidence>
<feature type="domain" description="Cytochrome c" evidence="13">
    <location>
        <begin position="64"/>
        <end position="155"/>
    </location>
</feature>
<keyword evidence="4" id="KW-0813">Transport</keyword>
<gene>
    <name evidence="14" type="primary">psbV2</name>
    <name evidence="14" type="ORF">IQ247_17415</name>
</gene>
<dbReference type="RefSeq" id="WP_193922210.1">
    <property type="nucleotide sequence ID" value="NZ_JADEWL010000059.1"/>
</dbReference>
<reference evidence="14" key="1">
    <citation type="submission" date="2020-10" db="EMBL/GenBank/DDBJ databases">
        <authorList>
            <person name="Castelo-Branco R."/>
            <person name="Eusebio N."/>
            <person name="Adriana R."/>
            <person name="Vieira A."/>
            <person name="Brugerolle De Fraissinette N."/>
            <person name="Rezende De Castro R."/>
            <person name="Schneider M.P."/>
            <person name="Vasconcelos V."/>
            <person name="Leao P.N."/>
        </authorList>
    </citation>
    <scope>NUCLEOTIDE SEQUENCE</scope>
    <source>
        <strain evidence="14">LEGE 06105</strain>
    </source>
</reference>
<dbReference type="GO" id="GO:0009523">
    <property type="term" value="C:photosystem II"/>
    <property type="evidence" value="ECO:0007669"/>
    <property type="project" value="UniProtKB-KW"/>
</dbReference>
<keyword evidence="7 12" id="KW-0479">Metal-binding</keyword>
<evidence type="ECO:0000256" key="8">
    <source>
        <dbReference type="ARBA" id="ARBA00022982"/>
    </source>
</evidence>
<keyword evidence="6 12" id="KW-0349">Heme</keyword>
<dbReference type="GO" id="GO:0009055">
    <property type="term" value="F:electron transfer activity"/>
    <property type="evidence" value="ECO:0007669"/>
    <property type="project" value="InterPro"/>
</dbReference>
<keyword evidence="5" id="KW-0602">Photosynthesis</keyword>
<evidence type="ECO:0000256" key="4">
    <source>
        <dbReference type="ARBA" id="ARBA00022448"/>
    </source>
</evidence>
<evidence type="ECO:0000259" key="13">
    <source>
        <dbReference type="PROSITE" id="PS51007"/>
    </source>
</evidence>
<evidence type="ECO:0000256" key="12">
    <source>
        <dbReference type="PROSITE-ProRule" id="PRU00433"/>
    </source>
</evidence>
<keyword evidence="11" id="KW-0604">Photosystem II</keyword>
<dbReference type="PIRSF" id="PIRSF005890">
    <property type="entry name" value="Phot_II_cyt_c550"/>
    <property type="match status" value="1"/>
</dbReference>
<dbReference type="GO" id="GO:0022904">
    <property type="term" value="P:respiratory electron transport chain"/>
    <property type="evidence" value="ECO:0007669"/>
    <property type="project" value="InterPro"/>
</dbReference>
<dbReference type="Proteomes" id="UP000620559">
    <property type="component" value="Unassembled WGS sequence"/>
</dbReference>
<dbReference type="Pfam" id="PF14495">
    <property type="entry name" value="Cytochrom_C550"/>
    <property type="match status" value="1"/>
</dbReference>
<name>A0A8J7K140_9CYAN</name>
<dbReference type="GO" id="GO:0020037">
    <property type="term" value="F:heme binding"/>
    <property type="evidence" value="ECO:0007669"/>
    <property type="project" value="InterPro"/>
</dbReference>
<comment type="similarity">
    <text evidence="3">Belongs to the cytochrome c family. PsbV subfamily.</text>
</comment>